<keyword evidence="1" id="KW-0880">Kelch repeat</keyword>
<gene>
    <name evidence="5" type="ORF">DERYTH_LOCUS9766</name>
</gene>
<evidence type="ECO:0000256" key="3">
    <source>
        <dbReference type="SAM" id="MobiDB-lite"/>
    </source>
</evidence>
<feature type="transmembrane region" description="Helical" evidence="4">
    <location>
        <begin position="374"/>
        <end position="398"/>
    </location>
</feature>
<dbReference type="OrthoDB" id="432528at2759"/>
<feature type="compositionally biased region" description="Polar residues" evidence="3">
    <location>
        <begin position="505"/>
        <end position="519"/>
    </location>
</feature>
<dbReference type="AlphaFoldDB" id="A0A9N9DNL4"/>
<organism evidence="5 6">
    <name type="scientific">Dentiscutata erythropus</name>
    <dbReference type="NCBI Taxonomy" id="1348616"/>
    <lineage>
        <taxon>Eukaryota</taxon>
        <taxon>Fungi</taxon>
        <taxon>Fungi incertae sedis</taxon>
        <taxon>Mucoromycota</taxon>
        <taxon>Glomeromycotina</taxon>
        <taxon>Glomeromycetes</taxon>
        <taxon>Diversisporales</taxon>
        <taxon>Gigasporaceae</taxon>
        <taxon>Dentiscutata</taxon>
    </lineage>
</organism>
<keyword evidence="2" id="KW-0677">Repeat</keyword>
<sequence>MAIKIFKYLIFLTFYYSITNIIYAIDALNVNILKVYSLTGVLVRNKIYYHGGLQSAETNDFIPNILHSSDIIKLSKVFTDSDFFSFPYHNAFHISSNKIYFFSGQQSQQADDNETIFGIYDIQNRNWKVFKNLTESPFNLEDYSCAMANNGLFVIFGGKIPVSGTSAFSKDIYIANTNSEHWGNNWINPSFTHGPGPRASTILPDGRMVVLGGQTTDSMFAPMSEIWVYNIDMNEWQNIMAKGDIPSPRSGHSTILTSDNKIMIYGGISDVNLSQSLAVLDTSVWVWSQQKSISSIERSCYTTNTVCKQLIITFGNEPKIDPLNDITIFNITIWGINTTSKSETLSINEEMSPSSYQKAFVKRSIYSNSNEGTMIIVIIVGITVIFVGTLTYVLYLWLNKRKARRQKRQTKKHTAADDIAMVLGFFGKSLEPSTSTGLELDSIIVPESSYSQSINDSGTGTPSPPSFLSPDQVDHSSMPHLTRKPILVHKPLAIPQPIMEIPSRPESSLSYPVSQTTTPSISSDSSRKQSRYIIDDGLLVRPRQIYRINSRTLSRSELK</sequence>
<evidence type="ECO:0000313" key="5">
    <source>
        <dbReference type="EMBL" id="CAG8643048.1"/>
    </source>
</evidence>
<proteinExistence type="predicted"/>
<feature type="region of interest" description="Disordered" evidence="3">
    <location>
        <begin position="451"/>
        <end position="476"/>
    </location>
</feature>
<protein>
    <submittedName>
        <fullName evidence="5">2081_t:CDS:1</fullName>
    </submittedName>
</protein>
<evidence type="ECO:0000256" key="1">
    <source>
        <dbReference type="ARBA" id="ARBA00022441"/>
    </source>
</evidence>
<dbReference type="SUPFAM" id="SSF117281">
    <property type="entry name" value="Kelch motif"/>
    <property type="match status" value="1"/>
</dbReference>
<evidence type="ECO:0000256" key="2">
    <source>
        <dbReference type="ARBA" id="ARBA00022737"/>
    </source>
</evidence>
<keyword evidence="6" id="KW-1185">Reference proteome</keyword>
<dbReference type="PANTHER" id="PTHR46228">
    <property type="entry name" value="KELCH DOMAIN-CONTAINING PROTEIN"/>
    <property type="match status" value="1"/>
</dbReference>
<evidence type="ECO:0000313" key="6">
    <source>
        <dbReference type="Proteomes" id="UP000789405"/>
    </source>
</evidence>
<reference evidence="5" key="1">
    <citation type="submission" date="2021-06" db="EMBL/GenBank/DDBJ databases">
        <authorList>
            <person name="Kallberg Y."/>
            <person name="Tangrot J."/>
            <person name="Rosling A."/>
        </authorList>
    </citation>
    <scope>NUCLEOTIDE SEQUENCE</scope>
    <source>
        <strain evidence="5">MA453B</strain>
    </source>
</reference>
<dbReference type="EMBL" id="CAJVPY010005441">
    <property type="protein sequence ID" value="CAG8643048.1"/>
    <property type="molecule type" value="Genomic_DNA"/>
</dbReference>
<accession>A0A9N9DNL4</accession>
<dbReference type="InterPro" id="IPR015915">
    <property type="entry name" value="Kelch-typ_b-propeller"/>
</dbReference>
<dbReference type="Pfam" id="PF24681">
    <property type="entry name" value="Kelch_KLHDC2_KLHL20_DRC7"/>
    <property type="match status" value="1"/>
</dbReference>
<evidence type="ECO:0000256" key="4">
    <source>
        <dbReference type="SAM" id="Phobius"/>
    </source>
</evidence>
<feature type="transmembrane region" description="Helical" evidence="4">
    <location>
        <begin position="5"/>
        <end position="25"/>
    </location>
</feature>
<dbReference type="Gene3D" id="2.120.10.80">
    <property type="entry name" value="Kelch-type beta propeller"/>
    <property type="match status" value="1"/>
</dbReference>
<keyword evidence="4" id="KW-0472">Membrane</keyword>
<keyword evidence="4" id="KW-1133">Transmembrane helix</keyword>
<feature type="region of interest" description="Disordered" evidence="3">
    <location>
        <begin position="503"/>
        <end position="528"/>
    </location>
</feature>
<keyword evidence="4" id="KW-0812">Transmembrane</keyword>
<dbReference type="Proteomes" id="UP000789405">
    <property type="component" value="Unassembled WGS sequence"/>
</dbReference>
<name>A0A9N9DNL4_9GLOM</name>
<comment type="caution">
    <text evidence="5">The sequence shown here is derived from an EMBL/GenBank/DDBJ whole genome shotgun (WGS) entry which is preliminary data.</text>
</comment>
<feature type="compositionally biased region" description="Polar residues" evidence="3">
    <location>
        <begin position="451"/>
        <end position="461"/>
    </location>
</feature>
<dbReference type="PANTHER" id="PTHR46228:SF2">
    <property type="entry name" value="KELCH REPEAT PROTEIN (AFU_ORTHOLOGUE AFUA_4G14350)"/>
    <property type="match status" value="1"/>
</dbReference>